<organism evidence="1 2">
    <name type="scientific">Malus baccata</name>
    <name type="common">Siberian crab apple</name>
    <name type="synonym">Pyrus baccata</name>
    <dbReference type="NCBI Taxonomy" id="106549"/>
    <lineage>
        <taxon>Eukaryota</taxon>
        <taxon>Viridiplantae</taxon>
        <taxon>Streptophyta</taxon>
        <taxon>Embryophyta</taxon>
        <taxon>Tracheophyta</taxon>
        <taxon>Spermatophyta</taxon>
        <taxon>Magnoliopsida</taxon>
        <taxon>eudicotyledons</taxon>
        <taxon>Gunneridae</taxon>
        <taxon>Pentapetalae</taxon>
        <taxon>rosids</taxon>
        <taxon>fabids</taxon>
        <taxon>Rosales</taxon>
        <taxon>Rosaceae</taxon>
        <taxon>Amygdaloideae</taxon>
        <taxon>Maleae</taxon>
        <taxon>Malus</taxon>
    </lineage>
</organism>
<accession>A0A540NIQ1</accession>
<dbReference type="AlphaFoldDB" id="A0A540NIQ1"/>
<dbReference type="EMBL" id="VIEB01000035">
    <property type="protein sequence ID" value="TQE10911.1"/>
    <property type="molecule type" value="Genomic_DNA"/>
</dbReference>
<reference evidence="1 2" key="1">
    <citation type="journal article" date="2019" name="G3 (Bethesda)">
        <title>Sequencing of a Wild Apple (Malus baccata) Genome Unravels the Differences Between Cultivated and Wild Apple Species Regarding Disease Resistance and Cold Tolerance.</title>
        <authorList>
            <person name="Chen X."/>
        </authorList>
    </citation>
    <scope>NUCLEOTIDE SEQUENCE [LARGE SCALE GENOMIC DNA]</scope>
    <source>
        <strain evidence="2">cv. Shandingzi</strain>
        <tissue evidence="1">Leaves</tissue>
    </source>
</reference>
<protein>
    <submittedName>
        <fullName evidence="1">Uncharacterized protein</fullName>
    </submittedName>
</protein>
<name>A0A540NIQ1_MALBA</name>
<dbReference type="Proteomes" id="UP000315295">
    <property type="component" value="Unassembled WGS sequence"/>
</dbReference>
<proteinExistence type="predicted"/>
<evidence type="ECO:0000313" key="1">
    <source>
        <dbReference type="EMBL" id="TQE10911.1"/>
    </source>
</evidence>
<gene>
    <name evidence="1" type="ORF">C1H46_003484</name>
</gene>
<sequence>MSHIGEVGGVKLVEMKWILYYYRSGPGRPRCGDAAVGDWIAWRLRDNDKGSGCRCNNRYEKMVAQWFK</sequence>
<comment type="caution">
    <text evidence="1">The sequence shown here is derived from an EMBL/GenBank/DDBJ whole genome shotgun (WGS) entry which is preliminary data.</text>
</comment>
<evidence type="ECO:0000313" key="2">
    <source>
        <dbReference type="Proteomes" id="UP000315295"/>
    </source>
</evidence>
<keyword evidence="2" id="KW-1185">Reference proteome</keyword>